<evidence type="ECO:0000313" key="3">
    <source>
        <dbReference type="EMBL" id="QEX23483.1"/>
    </source>
</evidence>
<accession>A0A5J6N3R5</accession>
<dbReference type="SUPFAM" id="SSF56529">
    <property type="entry name" value="FAH"/>
    <property type="match status" value="1"/>
</dbReference>
<dbReference type="InterPro" id="IPR036663">
    <property type="entry name" value="Fumarylacetoacetase_C_sf"/>
</dbReference>
<sequence length="258" mass="28287">MSLALMLSKHLLHSLNHTRKRLDVKQQASAGDYIFPPQPQPSLPIQGSARLLPVHRIYCVGRNYAEHAIEMGHDPKREPPFFFQKNPDTLVPDGGRFPYPGRSNDVHHEFELVVALGQGGKDIKTGDALDHIFGYAVGLDMTRRDLQGEVKKLGRPWEVGKAFEHAAPCSAVHPAAEIGHPAKGAIWLDVNGERRQSGDLAQLIWSIPEVITHLSALFELKPGDLIFTGTPAGVGPVKRGDRLHGAVEGVGELRIEVV</sequence>
<reference evidence="3 4" key="1">
    <citation type="submission" date="2019-08" db="EMBL/GenBank/DDBJ databases">
        <title>Hyperibacter terrae gen. nov., sp. nov. and Hyperibacter viscosus sp. nov., two new members in the family Rhodospirillaceae isolated from the rhizosphere of Hypericum perforatum.</title>
        <authorList>
            <person name="Noviana Z."/>
        </authorList>
    </citation>
    <scope>NUCLEOTIDE SEQUENCE [LARGE SCALE GENOMIC DNA]</scope>
    <source>
        <strain evidence="3 4">R5959</strain>
    </source>
</reference>
<proteinExistence type="predicted"/>
<dbReference type="Proteomes" id="UP000325797">
    <property type="component" value="Chromosome"/>
</dbReference>
<dbReference type="PANTHER" id="PTHR11820">
    <property type="entry name" value="ACYLPYRUVASE"/>
    <property type="match status" value="1"/>
</dbReference>
<evidence type="ECO:0000313" key="4">
    <source>
        <dbReference type="Proteomes" id="UP000325797"/>
    </source>
</evidence>
<evidence type="ECO:0000259" key="2">
    <source>
        <dbReference type="Pfam" id="PF01557"/>
    </source>
</evidence>
<evidence type="ECO:0000256" key="1">
    <source>
        <dbReference type="ARBA" id="ARBA00022723"/>
    </source>
</evidence>
<dbReference type="Gene3D" id="3.90.850.10">
    <property type="entry name" value="Fumarylacetoacetase-like, C-terminal domain"/>
    <property type="match status" value="1"/>
</dbReference>
<organism evidence="3 4">
    <name type="scientific">Hypericibacter adhaerens</name>
    <dbReference type="NCBI Taxonomy" id="2602016"/>
    <lineage>
        <taxon>Bacteria</taxon>
        <taxon>Pseudomonadati</taxon>
        <taxon>Pseudomonadota</taxon>
        <taxon>Alphaproteobacteria</taxon>
        <taxon>Rhodospirillales</taxon>
        <taxon>Dongiaceae</taxon>
        <taxon>Hypericibacter</taxon>
    </lineage>
</organism>
<keyword evidence="1" id="KW-0479">Metal-binding</keyword>
<dbReference type="KEGG" id="hadh:FRZ61_34210"/>
<dbReference type="GO" id="GO:0046872">
    <property type="term" value="F:metal ion binding"/>
    <property type="evidence" value="ECO:0007669"/>
    <property type="project" value="UniProtKB-KW"/>
</dbReference>
<protein>
    <submittedName>
        <fullName evidence="3">Fumarylacetoacetase</fullName>
    </submittedName>
</protein>
<feature type="domain" description="Fumarylacetoacetase-like C-terminal" evidence="2">
    <location>
        <begin position="57"/>
        <end position="258"/>
    </location>
</feature>
<dbReference type="Pfam" id="PF01557">
    <property type="entry name" value="FAA_hydrolase"/>
    <property type="match status" value="1"/>
</dbReference>
<dbReference type="EMBL" id="CP042582">
    <property type="protein sequence ID" value="QEX23483.1"/>
    <property type="molecule type" value="Genomic_DNA"/>
</dbReference>
<keyword evidence="4" id="KW-1185">Reference proteome</keyword>
<gene>
    <name evidence="3" type="ORF">FRZ61_34210</name>
</gene>
<dbReference type="GO" id="GO:0018773">
    <property type="term" value="F:acetylpyruvate hydrolase activity"/>
    <property type="evidence" value="ECO:0007669"/>
    <property type="project" value="TreeGrafter"/>
</dbReference>
<dbReference type="PANTHER" id="PTHR11820:SF90">
    <property type="entry name" value="FLUTATHIONE S-TRANSFERASE"/>
    <property type="match status" value="1"/>
</dbReference>
<name>A0A5J6N3R5_9PROT</name>
<dbReference type="InterPro" id="IPR011234">
    <property type="entry name" value="Fumarylacetoacetase-like_C"/>
</dbReference>
<dbReference type="AlphaFoldDB" id="A0A5J6N3R5"/>